<protein>
    <recommendedName>
        <fullName evidence="4">DUF962 domain protein</fullName>
    </recommendedName>
</protein>
<dbReference type="EMBL" id="VXIS01000089">
    <property type="protein sequence ID" value="KAA8906400.1"/>
    <property type="molecule type" value="Genomic_DNA"/>
</dbReference>
<sequence>MVFLDLEQHLVFYGTYHTHPKNVLIHIIFVPVLMFTLMSILANIPLSTSNVYLNASTLLSSIYAVLYILMEPVAGSLLAPYVVAQSLVGTYCVQRWDGGFNRLAAAVQVISWISQFVGHGVFERRAPALLDNLVQALFLAPLFVWLEVLFMLGYRPELKSRMEAKVRVARARLDAKKAGKES</sequence>
<dbReference type="AlphaFoldDB" id="A0A5J5EY63"/>
<dbReference type="GO" id="GO:0016020">
    <property type="term" value="C:membrane"/>
    <property type="evidence" value="ECO:0007669"/>
    <property type="project" value="GOC"/>
</dbReference>
<dbReference type="OrthoDB" id="2124888at2759"/>
<dbReference type="Proteomes" id="UP000326924">
    <property type="component" value="Unassembled WGS sequence"/>
</dbReference>
<keyword evidence="1" id="KW-1133">Transmembrane helix</keyword>
<reference evidence="2 3" key="1">
    <citation type="submission" date="2019-09" db="EMBL/GenBank/DDBJ databases">
        <title>Draft genome of the ectomycorrhizal ascomycete Sphaerosporella brunnea.</title>
        <authorList>
            <consortium name="DOE Joint Genome Institute"/>
            <person name="Benucci G.M."/>
            <person name="Marozzi G."/>
            <person name="Antonielli L."/>
            <person name="Sanchez S."/>
            <person name="Marco P."/>
            <person name="Wang X."/>
            <person name="Falini L.B."/>
            <person name="Barry K."/>
            <person name="Haridas S."/>
            <person name="Lipzen A."/>
            <person name="Labutti K."/>
            <person name="Grigoriev I.V."/>
            <person name="Murat C."/>
            <person name="Martin F."/>
            <person name="Albertini E."/>
            <person name="Donnini D."/>
            <person name="Bonito G."/>
        </authorList>
    </citation>
    <scope>NUCLEOTIDE SEQUENCE [LARGE SCALE GENOMIC DNA]</scope>
    <source>
        <strain evidence="2 3">Sb_GMNB300</strain>
    </source>
</reference>
<dbReference type="FunCoup" id="A0A5J5EY63">
    <property type="interactions" value="134"/>
</dbReference>
<dbReference type="PANTHER" id="PTHR28026">
    <property type="entry name" value="DUF962 DOMAIN PROTEIN (AFU_ORTHOLOGUE AFUA_8G05310)"/>
    <property type="match status" value="1"/>
</dbReference>
<keyword evidence="1" id="KW-0472">Membrane</keyword>
<keyword evidence="3" id="KW-1185">Reference proteome</keyword>
<dbReference type="InParanoid" id="A0A5J5EY63"/>
<dbReference type="PANTHER" id="PTHR28026:SF9">
    <property type="entry name" value="2-HYDROXY-PALMITIC ACID DIOXYGENASE MPO1"/>
    <property type="match status" value="1"/>
</dbReference>
<evidence type="ECO:0000313" key="2">
    <source>
        <dbReference type="EMBL" id="KAA8906400.1"/>
    </source>
</evidence>
<evidence type="ECO:0008006" key="4">
    <source>
        <dbReference type="Google" id="ProtNLM"/>
    </source>
</evidence>
<dbReference type="InterPro" id="IPR009305">
    <property type="entry name" value="Mpo1-like"/>
</dbReference>
<feature type="transmembrane region" description="Helical" evidence="1">
    <location>
        <begin position="134"/>
        <end position="154"/>
    </location>
</feature>
<accession>A0A5J5EY63</accession>
<feature type="transmembrane region" description="Helical" evidence="1">
    <location>
        <begin position="51"/>
        <end position="70"/>
    </location>
</feature>
<gene>
    <name evidence="2" type="ORF">FN846DRAFT_948744</name>
</gene>
<evidence type="ECO:0000256" key="1">
    <source>
        <dbReference type="SAM" id="Phobius"/>
    </source>
</evidence>
<proteinExistence type="predicted"/>
<organism evidence="2 3">
    <name type="scientific">Sphaerosporella brunnea</name>
    <dbReference type="NCBI Taxonomy" id="1250544"/>
    <lineage>
        <taxon>Eukaryota</taxon>
        <taxon>Fungi</taxon>
        <taxon>Dikarya</taxon>
        <taxon>Ascomycota</taxon>
        <taxon>Pezizomycotina</taxon>
        <taxon>Pezizomycetes</taxon>
        <taxon>Pezizales</taxon>
        <taxon>Pyronemataceae</taxon>
        <taxon>Sphaerosporella</taxon>
    </lineage>
</organism>
<comment type="caution">
    <text evidence="2">The sequence shown here is derived from an EMBL/GenBank/DDBJ whole genome shotgun (WGS) entry which is preliminary data.</text>
</comment>
<name>A0A5J5EY63_9PEZI</name>
<evidence type="ECO:0000313" key="3">
    <source>
        <dbReference type="Proteomes" id="UP000326924"/>
    </source>
</evidence>
<dbReference type="GO" id="GO:0046521">
    <property type="term" value="P:sphingoid catabolic process"/>
    <property type="evidence" value="ECO:0007669"/>
    <property type="project" value="TreeGrafter"/>
</dbReference>
<keyword evidence="1" id="KW-0812">Transmembrane</keyword>
<dbReference type="Pfam" id="PF06127">
    <property type="entry name" value="Mpo1-like"/>
    <property type="match status" value="1"/>
</dbReference>
<feature type="transmembrane region" description="Helical" evidence="1">
    <location>
        <begin position="23"/>
        <end position="44"/>
    </location>
</feature>
<dbReference type="GO" id="GO:0005783">
    <property type="term" value="C:endoplasmic reticulum"/>
    <property type="evidence" value="ECO:0007669"/>
    <property type="project" value="TreeGrafter"/>
</dbReference>